<dbReference type="SUPFAM" id="SSF109854">
    <property type="entry name" value="DinB/YfiT-like putative metalloenzymes"/>
    <property type="match status" value="1"/>
</dbReference>
<reference evidence="2 3" key="1">
    <citation type="submission" date="2021-03" db="EMBL/GenBank/DDBJ databases">
        <title>Assistant Professor.</title>
        <authorList>
            <person name="Huq M.A."/>
        </authorList>
    </citation>
    <scope>NUCLEOTIDE SEQUENCE [LARGE SCALE GENOMIC DNA]</scope>
    <source>
        <strain evidence="2 3">MAH-29</strain>
    </source>
</reference>
<evidence type="ECO:0000313" key="3">
    <source>
        <dbReference type="Proteomes" id="UP000677244"/>
    </source>
</evidence>
<sequence length="157" mass="18277">MSLTASVCSRLQHQHETIYELLRGFSEEQLRQRLQPDKWSAFEQLAHLVSYQPVFMQRLQKIHQENEPSFDRYVADNDPAFIACCKRSLPGLLNDLNAQRAGITNYLMTLTEPAERRTGRHPKYGSLTILEWTEFFLLHEAHHIFSIFMLTRSAQAG</sequence>
<gene>
    <name evidence="2" type="ORF">J7I42_05140</name>
</gene>
<accession>A0ABS3YP33</accession>
<proteinExistence type="predicted"/>
<protein>
    <submittedName>
        <fullName evidence="2">DinB family protein</fullName>
    </submittedName>
</protein>
<dbReference type="EMBL" id="JAGHKO010000001">
    <property type="protein sequence ID" value="MBO9199641.1"/>
    <property type="molecule type" value="Genomic_DNA"/>
</dbReference>
<dbReference type="Proteomes" id="UP000677244">
    <property type="component" value="Unassembled WGS sequence"/>
</dbReference>
<dbReference type="Pfam" id="PF12867">
    <property type="entry name" value="DinB_2"/>
    <property type="match status" value="1"/>
</dbReference>
<dbReference type="InterPro" id="IPR024775">
    <property type="entry name" value="DinB-like"/>
</dbReference>
<name>A0ABS3YP33_9BACT</name>
<feature type="domain" description="DinB-like" evidence="1">
    <location>
        <begin position="11"/>
        <end position="144"/>
    </location>
</feature>
<dbReference type="RefSeq" id="WP_209137698.1">
    <property type="nucleotide sequence ID" value="NZ_JAGHKO010000001.1"/>
</dbReference>
<dbReference type="InterPro" id="IPR034660">
    <property type="entry name" value="DinB/YfiT-like"/>
</dbReference>
<comment type="caution">
    <text evidence="2">The sequence shown here is derived from an EMBL/GenBank/DDBJ whole genome shotgun (WGS) entry which is preliminary data.</text>
</comment>
<evidence type="ECO:0000313" key="2">
    <source>
        <dbReference type="EMBL" id="MBO9199641.1"/>
    </source>
</evidence>
<organism evidence="2 3">
    <name type="scientific">Niastella soli</name>
    <dbReference type="NCBI Taxonomy" id="2821487"/>
    <lineage>
        <taxon>Bacteria</taxon>
        <taxon>Pseudomonadati</taxon>
        <taxon>Bacteroidota</taxon>
        <taxon>Chitinophagia</taxon>
        <taxon>Chitinophagales</taxon>
        <taxon>Chitinophagaceae</taxon>
        <taxon>Niastella</taxon>
    </lineage>
</organism>
<keyword evidence="3" id="KW-1185">Reference proteome</keyword>
<dbReference type="Gene3D" id="1.20.120.450">
    <property type="entry name" value="dinb family like domain"/>
    <property type="match status" value="1"/>
</dbReference>
<evidence type="ECO:0000259" key="1">
    <source>
        <dbReference type="Pfam" id="PF12867"/>
    </source>
</evidence>